<comment type="caution">
    <text evidence="2">The sequence shown here is derived from an EMBL/GenBank/DDBJ whole genome shotgun (WGS) entry which is preliminary data.</text>
</comment>
<dbReference type="Proteomes" id="UP000292927">
    <property type="component" value="Unassembled WGS sequence"/>
</dbReference>
<feature type="domain" description="Metallo-beta-lactamase" evidence="1">
    <location>
        <begin position="25"/>
        <end position="211"/>
    </location>
</feature>
<dbReference type="PANTHER" id="PTHR42951">
    <property type="entry name" value="METALLO-BETA-LACTAMASE DOMAIN-CONTAINING"/>
    <property type="match status" value="1"/>
</dbReference>
<dbReference type="SUPFAM" id="SSF56281">
    <property type="entry name" value="Metallo-hydrolase/oxidoreductase"/>
    <property type="match status" value="1"/>
</dbReference>
<evidence type="ECO:0000259" key="1">
    <source>
        <dbReference type="SMART" id="SM00849"/>
    </source>
</evidence>
<dbReference type="InterPro" id="IPR050855">
    <property type="entry name" value="NDM-1-like"/>
</dbReference>
<reference evidence="2 3" key="1">
    <citation type="submission" date="2019-02" db="EMBL/GenBank/DDBJ databases">
        <title>Genomic Encyclopedia of Type Strains, Phase IV (KMG-IV): sequencing the most valuable type-strain genomes for metagenomic binning, comparative biology and taxonomic classification.</title>
        <authorList>
            <person name="Goeker M."/>
        </authorList>
    </citation>
    <scope>NUCLEOTIDE SEQUENCE [LARGE SCALE GENOMIC DNA]</scope>
    <source>
        <strain evidence="2 3">DSM 29486</strain>
    </source>
</reference>
<dbReference type="AlphaFoldDB" id="A0A4Q7PPI7"/>
<dbReference type="RefSeq" id="WP_130433546.1">
    <property type="nucleotide sequence ID" value="NZ_SGXF01000001.1"/>
</dbReference>
<accession>A0A4Q7PPI7</accession>
<dbReference type="SMART" id="SM00849">
    <property type="entry name" value="Lactamase_B"/>
    <property type="match status" value="1"/>
</dbReference>
<evidence type="ECO:0000313" key="3">
    <source>
        <dbReference type="Proteomes" id="UP000292927"/>
    </source>
</evidence>
<proteinExistence type="predicted"/>
<evidence type="ECO:0000313" key="2">
    <source>
        <dbReference type="EMBL" id="RZT02832.1"/>
    </source>
</evidence>
<dbReference type="PANTHER" id="PTHR42951:SF4">
    <property type="entry name" value="ACYL-COENZYME A THIOESTERASE MBLAC2"/>
    <property type="match status" value="1"/>
</dbReference>
<dbReference type="EMBL" id="SGXF01000001">
    <property type="protein sequence ID" value="RZT02832.1"/>
    <property type="molecule type" value="Genomic_DNA"/>
</dbReference>
<gene>
    <name evidence="2" type="ORF">EV209_0960</name>
</gene>
<keyword evidence="3" id="KW-1185">Reference proteome</keyword>
<protein>
    <submittedName>
        <fullName evidence="2">Glyoxylase-like metal-dependent hydrolase (Beta-lactamase superfamily II)</fullName>
    </submittedName>
</protein>
<dbReference type="InterPro" id="IPR036866">
    <property type="entry name" value="RibonucZ/Hydroxyglut_hydro"/>
</dbReference>
<organism evidence="2 3">
    <name type="scientific">Cuneatibacter caecimuris</name>
    <dbReference type="NCBI Taxonomy" id="1796618"/>
    <lineage>
        <taxon>Bacteria</taxon>
        <taxon>Bacillati</taxon>
        <taxon>Bacillota</taxon>
        <taxon>Clostridia</taxon>
        <taxon>Lachnospirales</taxon>
        <taxon>Lachnospiraceae</taxon>
        <taxon>Cuneatibacter</taxon>
    </lineage>
</organism>
<sequence length="253" mass="28720">MKEWFTINQIDTATYIISEYRHWEETHCYLLNGSRRSLLIDTGLGISNIYNEAVKLTDKPIAAAATHIHWDHIGGHQYFPEFYAHGQEVSWLNGEFPLPLGAVKGMVTDRCDLPEGYDVNTYQLFQGKPAKVLGDGDRIELGGRNIQVLHTPGHSPGHMCFWEPERGYLFTGDLIYKDTLLAYYPSTDPAAYLSSLEKVSGLPVKKVFPGHHTLEIEPEIIGRMRDTFRQLDQEGKLHHGSGVFDYGDWGVWL</sequence>
<dbReference type="InterPro" id="IPR001279">
    <property type="entry name" value="Metallo-B-lactamas"/>
</dbReference>
<dbReference type="GO" id="GO:0016787">
    <property type="term" value="F:hydrolase activity"/>
    <property type="evidence" value="ECO:0007669"/>
    <property type="project" value="UniProtKB-KW"/>
</dbReference>
<keyword evidence="2" id="KW-0378">Hydrolase</keyword>
<dbReference type="Gene3D" id="3.60.15.10">
    <property type="entry name" value="Ribonuclease Z/Hydroxyacylglutathione hydrolase-like"/>
    <property type="match status" value="1"/>
</dbReference>
<dbReference type="Pfam" id="PF00753">
    <property type="entry name" value="Lactamase_B"/>
    <property type="match status" value="1"/>
</dbReference>
<dbReference type="CDD" id="cd07712">
    <property type="entry name" value="MBLAC2-like_MBL-fold"/>
    <property type="match status" value="1"/>
</dbReference>
<dbReference type="OrthoDB" id="9761531at2"/>
<name>A0A4Q7PPI7_9FIRM</name>